<dbReference type="Gene3D" id="3.30.300.210">
    <property type="entry name" value="Nutrient germinant receptor protein C, domain 3"/>
    <property type="match status" value="1"/>
</dbReference>
<evidence type="ECO:0000256" key="4">
    <source>
        <dbReference type="ARBA" id="ARBA00022729"/>
    </source>
</evidence>
<sequence>MKRPLLRSLNLLIVAGLVLTGCWDAQEIDKRTIVAAIAIDKARDGYDLSIQVPVPQLVAGGGGGGGEGGSKGGGPEAIQIFSANGTTISEAIYKIAQQNSQPLFFGHTVTILFSEEVARDGVAKVIDSFRRDPQIRRQLWPAVVQGKAEKALTVKTKLDQIPAYYLREILETNEKLGRTPRMVLGDLFKNISNPFMGASLINYITPTGNGYKWDGLAVFDRDRMVGKLEKIETTPVVQIREQKKGWLVKASCPDRRGNVIFRPTRVKKNFQFSKRPSIDINITVEGTIIERTCSLNLSDPKVMSQVEKQLAQVYRENADSLVKKAQKQLKVDIFHFGKYIHAYYPEVWERREWRKQFPETPIRFNYRVKVRRIGMEAE</sequence>
<evidence type="ECO:0000256" key="1">
    <source>
        <dbReference type="ARBA" id="ARBA00004635"/>
    </source>
</evidence>
<evidence type="ECO:0000256" key="3">
    <source>
        <dbReference type="ARBA" id="ARBA00022544"/>
    </source>
</evidence>
<evidence type="ECO:0000256" key="2">
    <source>
        <dbReference type="ARBA" id="ARBA00007886"/>
    </source>
</evidence>
<name>A0A7W2A8L8_9BACL</name>
<accession>A0A7W2A8L8</accession>
<feature type="domain" description="Spore germination GerAC-like C-terminal" evidence="8">
    <location>
        <begin position="214"/>
        <end position="374"/>
    </location>
</feature>
<comment type="caution">
    <text evidence="10">The sequence shown here is derived from an EMBL/GenBank/DDBJ whole genome shotgun (WGS) entry which is preliminary data.</text>
</comment>
<evidence type="ECO:0000256" key="5">
    <source>
        <dbReference type="ARBA" id="ARBA00023136"/>
    </source>
</evidence>
<evidence type="ECO:0000259" key="8">
    <source>
        <dbReference type="Pfam" id="PF05504"/>
    </source>
</evidence>
<keyword evidence="5" id="KW-0472">Membrane</keyword>
<evidence type="ECO:0000313" key="11">
    <source>
        <dbReference type="Proteomes" id="UP000535491"/>
    </source>
</evidence>
<feature type="domain" description="Spore germination protein N-terminal" evidence="9">
    <location>
        <begin position="24"/>
        <end position="205"/>
    </location>
</feature>
<dbReference type="EMBL" id="JACEIQ010000009">
    <property type="protein sequence ID" value="MBA4494765.1"/>
    <property type="molecule type" value="Genomic_DNA"/>
</dbReference>
<reference evidence="10 11" key="1">
    <citation type="submission" date="2020-07" db="EMBL/GenBank/DDBJ databases">
        <authorList>
            <person name="Feng H."/>
        </authorList>
    </citation>
    <scope>NUCLEOTIDE SEQUENCE [LARGE SCALE GENOMIC DNA]</scope>
    <source>
        <strain evidence="11">s-10</strain>
    </source>
</reference>
<proteinExistence type="inferred from homology"/>
<evidence type="ECO:0000259" key="9">
    <source>
        <dbReference type="Pfam" id="PF25198"/>
    </source>
</evidence>
<dbReference type="GO" id="GO:0016020">
    <property type="term" value="C:membrane"/>
    <property type="evidence" value="ECO:0007669"/>
    <property type="project" value="UniProtKB-SubCell"/>
</dbReference>
<evidence type="ECO:0000313" key="10">
    <source>
        <dbReference type="EMBL" id="MBA4494765.1"/>
    </source>
</evidence>
<protein>
    <submittedName>
        <fullName evidence="10">Ger(X)C family spore germination protein</fullName>
    </submittedName>
</protein>
<dbReference type="InterPro" id="IPR046953">
    <property type="entry name" value="Spore_GerAC-like_C"/>
</dbReference>
<comment type="similarity">
    <text evidence="2">Belongs to the GerABKC lipoprotein family.</text>
</comment>
<dbReference type="InterPro" id="IPR057336">
    <property type="entry name" value="GerAC_N"/>
</dbReference>
<dbReference type="Pfam" id="PF25198">
    <property type="entry name" value="Spore_GerAC_N"/>
    <property type="match status" value="1"/>
</dbReference>
<evidence type="ECO:0000256" key="6">
    <source>
        <dbReference type="ARBA" id="ARBA00023139"/>
    </source>
</evidence>
<comment type="subcellular location">
    <subcellularLocation>
        <location evidence="1">Membrane</location>
        <topology evidence="1">Lipid-anchor</topology>
    </subcellularLocation>
</comment>
<dbReference type="GO" id="GO:0009847">
    <property type="term" value="P:spore germination"/>
    <property type="evidence" value="ECO:0007669"/>
    <property type="project" value="InterPro"/>
</dbReference>
<gene>
    <name evidence="10" type="ORF">H1191_10655</name>
</gene>
<keyword evidence="4" id="KW-0732">Signal</keyword>
<keyword evidence="3" id="KW-0309">Germination</keyword>
<evidence type="ECO:0000256" key="7">
    <source>
        <dbReference type="ARBA" id="ARBA00023288"/>
    </source>
</evidence>
<dbReference type="InterPro" id="IPR008844">
    <property type="entry name" value="Spore_GerAC-like"/>
</dbReference>
<dbReference type="NCBIfam" id="TIGR02887">
    <property type="entry name" value="spore_ger_x_C"/>
    <property type="match status" value="1"/>
</dbReference>
<dbReference type="PANTHER" id="PTHR35789">
    <property type="entry name" value="SPORE GERMINATION PROTEIN B3"/>
    <property type="match status" value="1"/>
</dbReference>
<keyword evidence="11" id="KW-1185">Reference proteome</keyword>
<dbReference type="PROSITE" id="PS51257">
    <property type="entry name" value="PROKAR_LIPOPROTEIN"/>
    <property type="match status" value="1"/>
</dbReference>
<dbReference type="InterPro" id="IPR038501">
    <property type="entry name" value="Spore_GerAC_C_sf"/>
</dbReference>
<keyword evidence="7" id="KW-0449">Lipoprotein</keyword>
<dbReference type="RefSeq" id="WP_181751998.1">
    <property type="nucleotide sequence ID" value="NZ_JACEIQ010000009.1"/>
</dbReference>
<dbReference type="PANTHER" id="PTHR35789:SF1">
    <property type="entry name" value="SPORE GERMINATION PROTEIN B3"/>
    <property type="match status" value="1"/>
</dbReference>
<dbReference type="Pfam" id="PF05504">
    <property type="entry name" value="Spore_GerAC"/>
    <property type="match status" value="1"/>
</dbReference>
<keyword evidence="6" id="KW-0564">Palmitate</keyword>
<organism evidence="10 11">
    <name type="scientific">Paenactinomyces guangxiensis</name>
    <dbReference type="NCBI Taxonomy" id="1490290"/>
    <lineage>
        <taxon>Bacteria</taxon>
        <taxon>Bacillati</taxon>
        <taxon>Bacillota</taxon>
        <taxon>Bacilli</taxon>
        <taxon>Bacillales</taxon>
        <taxon>Thermoactinomycetaceae</taxon>
        <taxon>Paenactinomyces</taxon>
    </lineage>
</organism>
<dbReference type="Proteomes" id="UP000535491">
    <property type="component" value="Unassembled WGS sequence"/>
</dbReference>
<dbReference type="AlphaFoldDB" id="A0A7W2A8L8"/>